<proteinExistence type="predicted"/>
<evidence type="ECO:0008006" key="4">
    <source>
        <dbReference type="Google" id="ProtNLM"/>
    </source>
</evidence>
<gene>
    <name evidence="2" type="ORF">QX249_11425</name>
</gene>
<evidence type="ECO:0000313" key="2">
    <source>
        <dbReference type="EMBL" id="MDS1821275.1"/>
    </source>
</evidence>
<evidence type="ECO:0000256" key="1">
    <source>
        <dbReference type="SAM" id="Phobius"/>
    </source>
</evidence>
<dbReference type="Proteomes" id="UP001253193">
    <property type="component" value="Unassembled WGS sequence"/>
</dbReference>
<keyword evidence="1" id="KW-1133">Transmembrane helix</keyword>
<sequence>MEYIKQLLDSAAANSEITVAIIEGLFNVVTALIPSVTVYFASKNLMKLKNSVITALTALRELSYMRELYSEACNRLAAYEEGTLRKADLAIRSDLAKLGIKSENKLPPSEIERRTKVYEEASKKSFSVPSV</sequence>
<comment type="caution">
    <text evidence="2">The sequence shown here is derived from an EMBL/GenBank/DDBJ whole genome shotgun (WGS) entry which is preliminary data.</text>
</comment>
<keyword evidence="1" id="KW-0812">Transmembrane</keyword>
<protein>
    <recommendedName>
        <fullName evidence="4">SLATT domain-containing protein</fullName>
    </recommendedName>
</protein>
<feature type="transmembrane region" description="Helical" evidence="1">
    <location>
        <begin position="20"/>
        <end position="41"/>
    </location>
</feature>
<dbReference type="EMBL" id="JAUHGG010000003">
    <property type="protein sequence ID" value="MDS1821275.1"/>
    <property type="molecule type" value="Genomic_DNA"/>
</dbReference>
<evidence type="ECO:0000313" key="3">
    <source>
        <dbReference type="Proteomes" id="UP001253193"/>
    </source>
</evidence>
<accession>A0AAW8Q0T0</accession>
<reference evidence="2" key="1">
    <citation type="submission" date="2023-06" db="EMBL/GenBank/DDBJ databases">
        <title>Genomic Diversity of Vibrio spp. and Metagenomic Analysis of Pathogens in Florida Gulf Coastal Waters Following Hurricane Ian.</title>
        <authorList>
            <person name="Brumfield K.D."/>
        </authorList>
    </citation>
    <scope>NUCLEOTIDE SEQUENCE</scope>
    <source>
        <strain evidence="2">WBS2B-138</strain>
    </source>
</reference>
<name>A0AAW8Q0T0_VIBPH</name>
<keyword evidence="1" id="KW-0472">Membrane</keyword>
<organism evidence="2 3">
    <name type="scientific">Vibrio parahaemolyticus</name>
    <dbReference type="NCBI Taxonomy" id="670"/>
    <lineage>
        <taxon>Bacteria</taxon>
        <taxon>Pseudomonadati</taxon>
        <taxon>Pseudomonadota</taxon>
        <taxon>Gammaproteobacteria</taxon>
        <taxon>Vibrionales</taxon>
        <taxon>Vibrionaceae</taxon>
        <taxon>Vibrio</taxon>
    </lineage>
</organism>
<dbReference type="AlphaFoldDB" id="A0AAW8Q0T0"/>
<dbReference type="RefSeq" id="WP_311020148.1">
    <property type="nucleotide sequence ID" value="NZ_JAUHGG010000003.1"/>
</dbReference>